<dbReference type="EnsemblBacteria" id="CAD76098">
    <property type="protein sequence ID" value="CAD76098"/>
    <property type="gene ID" value="RB9126"/>
</dbReference>
<dbReference type="HOGENOM" id="CLU_3047389_0_0_0"/>
<evidence type="ECO:0000313" key="2">
    <source>
        <dbReference type="Proteomes" id="UP000001025"/>
    </source>
</evidence>
<dbReference type="InParanoid" id="Q7UM19"/>
<organism evidence="1 2">
    <name type="scientific">Rhodopirellula baltica (strain DSM 10527 / NCIMB 13988 / SH1)</name>
    <dbReference type="NCBI Taxonomy" id="243090"/>
    <lineage>
        <taxon>Bacteria</taxon>
        <taxon>Pseudomonadati</taxon>
        <taxon>Planctomycetota</taxon>
        <taxon>Planctomycetia</taxon>
        <taxon>Pirellulales</taxon>
        <taxon>Pirellulaceae</taxon>
        <taxon>Rhodopirellula</taxon>
    </lineage>
</organism>
<proteinExistence type="predicted"/>
<keyword evidence="2" id="KW-1185">Reference proteome</keyword>
<dbReference type="KEGG" id="rba:RB9126"/>
<protein>
    <submittedName>
        <fullName evidence="1">Uncharacterized protein</fullName>
    </submittedName>
</protein>
<evidence type="ECO:0000313" key="1">
    <source>
        <dbReference type="EMBL" id="CAD76098.1"/>
    </source>
</evidence>
<sequence length="54" mass="6196">MESSSRHPDSAFHGVESVIFNEKGVQHADFQTFTLRNTIRRRVLARSNQPLCHS</sequence>
<dbReference type="AlphaFoldDB" id="Q7UM19"/>
<reference evidence="1 2" key="1">
    <citation type="journal article" date="2003" name="Proc. Natl. Acad. Sci. U.S.A.">
        <title>Complete genome sequence of the marine planctomycete Pirellula sp. strain 1.</title>
        <authorList>
            <person name="Gloeckner F.O."/>
            <person name="Kube M."/>
            <person name="Bauer M."/>
            <person name="Teeling H."/>
            <person name="Lombardot T."/>
            <person name="Ludwig W."/>
            <person name="Gade D."/>
            <person name="Beck A."/>
            <person name="Borzym K."/>
            <person name="Heitmann K."/>
            <person name="Rabus R."/>
            <person name="Schlesner H."/>
            <person name="Amann R."/>
            <person name="Reinhardt R."/>
        </authorList>
    </citation>
    <scope>NUCLEOTIDE SEQUENCE [LARGE SCALE GENOMIC DNA]</scope>
    <source>
        <strain evidence="2">DSM 10527 / NCIMB 13988 / SH1</strain>
    </source>
</reference>
<dbReference type="EMBL" id="BX294149">
    <property type="protein sequence ID" value="CAD76098.1"/>
    <property type="molecule type" value="Genomic_DNA"/>
</dbReference>
<accession>Q7UM19</accession>
<gene>
    <name evidence="1" type="ordered locus">RB9126</name>
</gene>
<name>Q7UM19_RHOBA</name>
<dbReference type="Proteomes" id="UP000001025">
    <property type="component" value="Chromosome"/>
</dbReference>